<sequence>MTTFVGPTVFPLAFQINATFQRRERVLEYLAEMKAALMELLFCHKNWTKPAGLPNSFARTTALRLQELIVSIHLYLLQEKEKERLSLLRTIYHLLSSLSERNEIIRDTPLCGAGPLCTRVIHYHNLICHSFEKLRIIREYRSPRSIMSFTKVFIFMMPILLSPTYVYIGIKAGSDWAAYYVATLTAFLFGCLQAVSDALDDPFDGIGQDDVNFKQFENWPEVSLLEFTRIGGQEKRATDHAKEDETRKHLVDQDITYVTDPIERGDAIQTDEKWHSIGRGNLMSCSDAIGPEDVVDDVILDDNIDVGDKESLENQPMVHDGMYSWTSRHNLDDIYDYIHDGDENPHGSIPNMEVLNIPNDNESYTQTKSPKKQLPTKANIFDSSGKRRTMTMDLAQRPTIRKANSSGGMPAHWNSLGRTVASPNKQSNVELGITNLNPPEVRRQLSYSPTDFSRFISVDRTVNTSKSQVNGRCASPLLTRPANLEPKRLLSTSQVLLQTDETII</sequence>
<keyword evidence="1" id="KW-0812">Transmembrane</keyword>
<dbReference type="EMBL" id="DS985259">
    <property type="protein sequence ID" value="EDV20489.1"/>
    <property type="molecule type" value="Genomic_DNA"/>
</dbReference>
<name>B3S9K2_TRIAD</name>
<keyword evidence="1" id="KW-1133">Transmembrane helix</keyword>
<dbReference type="GeneID" id="6758189"/>
<dbReference type="RefSeq" id="XP_002116915.1">
    <property type="nucleotide sequence ID" value="XM_002116879.1"/>
</dbReference>
<proteinExistence type="predicted"/>
<dbReference type="PhylomeDB" id="B3S9K2"/>
<dbReference type="AlphaFoldDB" id="B3S9K2"/>
<dbReference type="CTD" id="6758189"/>
<dbReference type="InParanoid" id="B3S9K2"/>
<evidence type="ECO:0000256" key="1">
    <source>
        <dbReference type="SAM" id="Phobius"/>
    </source>
</evidence>
<dbReference type="HOGENOM" id="CLU_541147_0_0_1"/>
<dbReference type="OrthoDB" id="5974442at2759"/>
<dbReference type="eggNOG" id="ENOG502S3GN">
    <property type="taxonomic scope" value="Eukaryota"/>
</dbReference>
<dbReference type="Proteomes" id="UP000009022">
    <property type="component" value="Unassembled WGS sequence"/>
</dbReference>
<dbReference type="PANTHER" id="PTHR36970">
    <property type="entry name" value="UNNAMED PRODUCT"/>
    <property type="match status" value="1"/>
</dbReference>
<organism evidence="2 3">
    <name type="scientific">Trichoplax adhaerens</name>
    <name type="common">Trichoplax reptans</name>
    <dbReference type="NCBI Taxonomy" id="10228"/>
    <lineage>
        <taxon>Eukaryota</taxon>
        <taxon>Metazoa</taxon>
        <taxon>Placozoa</taxon>
        <taxon>Uniplacotomia</taxon>
        <taxon>Trichoplacea</taxon>
        <taxon>Trichoplacidae</taxon>
        <taxon>Trichoplax</taxon>
    </lineage>
</organism>
<reference evidence="2 3" key="1">
    <citation type="journal article" date="2008" name="Nature">
        <title>The Trichoplax genome and the nature of placozoans.</title>
        <authorList>
            <person name="Srivastava M."/>
            <person name="Begovic E."/>
            <person name="Chapman J."/>
            <person name="Putnam N.H."/>
            <person name="Hellsten U."/>
            <person name="Kawashima T."/>
            <person name="Kuo A."/>
            <person name="Mitros T."/>
            <person name="Salamov A."/>
            <person name="Carpenter M.L."/>
            <person name="Signorovitch A.Y."/>
            <person name="Moreno M.A."/>
            <person name="Kamm K."/>
            <person name="Grimwood J."/>
            <person name="Schmutz J."/>
            <person name="Shapiro H."/>
            <person name="Grigoriev I.V."/>
            <person name="Buss L.W."/>
            <person name="Schierwater B."/>
            <person name="Dellaporta S.L."/>
            <person name="Rokhsar D.S."/>
        </authorList>
    </citation>
    <scope>NUCLEOTIDE SEQUENCE [LARGE SCALE GENOMIC DNA]</scope>
    <source>
        <strain evidence="2 3">Grell-BS-1999</strain>
    </source>
</reference>
<gene>
    <name evidence="2" type="ORF">TRIADDRAFT_60937</name>
</gene>
<dbReference type="KEGG" id="tad:TRIADDRAFT_60937"/>
<evidence type="ECO:0000313" key="2">
    <source>
        <dbReference type="EMBL" id="EDV20489.1"/>
    </source>
</evidence>
<keyword evidence="1" id="KW-0472">Membrane</keyword>
<accession>B3S9K2</accession>
<evidence type="ECO:0000313" key="3">
    <source>
        <dbReference type="Proteomes" id="UP000009022"/>
    </source>
</evidence>
<protein>
    <submittedName>
        <fullName evidence="2">Uncharacterized protein</fullName>
    </submittedName>
</protein>
<keyword evidence="3" id="KW-1185">Reference proteome</keyword>
<feature type="transmembrane region" description="Helical" evidence="1">
    <location>
        <begin position="148"/>
        <end position="170"/>
    </location>
</feature>
<dbReference type="PANTHER" id="PTHR36970:SF1">
    <property type="entry name" value="BESTROPHIN HOMOLOG"/>
    <property type="match status" value="1"/>
</dbReference>
<feature type="transmembrane region" description="Helical" evidence="1">
    <location>
        <begin position="176"/>
        <end position="195"/>
    </location>
</feature>